<dbReference type="InterPro" id="IPR016032">
    <property type="entry name" value="Sig_transdc_resp-reg_C-effctor"/>
</dbReference>
<evidence type="ECO:0000256" key="5">
    <source>
        <dbReference type="PROSITE-ProRule" id="PRU01091"/>
    </source>
</evidence>
<dbReference type="SMART" id="SM00862">
    <property type="entry name" value="Trans_reg_C"/>
    <property type="match status" value="1"/>
</dbReference>
<proteinExistence type="predicted"/>
<dbReference type="Gene3D" id="1.10.10.10">
    <property type="entry name" value="Winged helix-like DNA-binding domain superfamily/Winged helix DNA-binding domain"/>
    <property type="match status" value="1"/>
</dbReference>
<dbReference type="OrthoDB" id="9812490at2"/>
<dbReference type="Pfam" id="PF00072">
    <property type="entry name" value="Response_reg"/>
    <property type="match status" value="1"/>
</dbReference>
<dbReference type="Pfam" id="PF00486">
    <property type="entry name" value="Trans_reg_C"/>
    <property type="match status" value="1"/>
</dbReference>
<dbReference type="InterPro" id="IPR001789">
    <property type="entry name" value="Sig_transdc_resp-reg_receiver"/>
</dbReference>
<evidence type="ECO:0000256" key="4">
    <source>
        <dbReference type="PROSITE-ProRule" id="PRU00169"/>
    </source>
</evidence>
<comment type="caution">
    <text evidence="8">The sequence shown here is derived from an EMBL/GenBank/DDBJ whole genome shotgun (WGS) entry which is preliminary data.</text>
</comment>
<keyword evidence="2" id="KW-0902">Two-component regulatory system</keyword>
<sequence length="237" mass="26017">MAHVLVVEDDDKIAAPLVRTLEREGYTVERVAEGLVAIERVRDTAVDLVLLDLGLPDVDGLDVCRTIRDSGYRGGIIILTARDGELDLVVGLDVGADDYLAKPFGLSVLLARVRALFRRNGIGPQPTPQPMAPLEPVSPPSGFRVDVEARRLWAGDTEVQVTSKEFDVLALLDSKRGAVISREQLINDIWDENWYGSTKTLDATIGRLRQKLEESHAPARITTVRGVGFRLEDVPDA</sequence>
<dbReference type="PANTHER" id="PTHR48111:SF40">
    <property type="entry name" value="PHOSPHATE REGULON TRANSCRIPTIONAL REGULATORY PROTEIN PHOB"/>
    <property type="match status" value="1"/>
</dbReference>
<dbReference type="GO" id="GO:0000976">
    <property type="term" value="F:transcription cis-regulatory region binding"/>
    <property type="evidence" value="ECO:0007669"/>
    <property type="project" value="TreeGrafter"/>
</dbReference>
<dbReference type="PANTHER" id="PTHR48111">
    <property type="entry name" value="REGULATOR OF RPOS"/>
    <property type="match status" value="1"/>
</dbReference>
<dbReference type="PROSITE" id="PS51755">
    <property type="entry name" value="OMPR_PHOB"/>
    <property type="match status" value="1"/>
</dbReference>
<dbReference type="PROSITE" id="PS50110">
    <property type="entry name" value="RESPONSE_REGULATORY"/>
    <property type="match status" value="1"/>
</dbReference>
<evidence type="ECO:0000259" key="6">
    <source>
        <dbReference type="PROSITE" id="PS50110"/>
    </source>
</evidence>
<evidence type="ECO:0000256" key="2">
    <source>
        <dbReference type="ARBA" id="ARBA00023012"/>
    </source>
</evidence>
<keyword evidence="3 5" id="KW-0238">DNA-binding</keyword>
<evidence type="ECO:0000259" key="7">
    <source>
        <dbReference type="PROSITE" id="PS51755"/>
    </source>
</evidence>
<keyword evidence="9" id="KW-1185">Reference proteome</keyword>
<dbReference type="CDD" id="cd00383">
    <property type="entry name" value="trans_reg_C"/>
    <property type="match status" value="1"/>
</dbReference>
<organism evidence="8 9">
    <name type="scientific">Knoellia locipacati</name>
    <dbReference type="NCBI Taxonomy" id="882824"/>
    <lineage>
        <taxon>Bacteria</taxon>
        <taxon>Bacillati</taxon>
        <taxon>Actinomycetota</taxon>
        <taxon>Actinomycetes</taxon>
        <taxon>Micrococcales</taxon>
        <taxon>Intrasporangiaceae</taxon>
        <taxon>Knoellia</taxon>
    </lineage>
</organism>
<dbReference type="SUPFAM" id="SSF46894">
    <property type="entry name" value="C-terminal effector domain of the bipartite response regulators"/>
    <property type="match status" value="1"/>
</dbReference>
<dbReference type="GO" id="GO:0000156">
    <property type="term" value="F:phosphorelay response regulator activity"/>
    <property type="evidence" value="ECO:0007669"/>
    <property type="project" value="TreeGrafter"/>
</dbReference>
<dbReference type="GO" id="GO:0005829">
    <property type="term" value="C:cytosol"/>
    <property type="evidence" value="ECO:0007669"/>
    <property type="project" value="TreeGrafter"/>
</dbReference>
<gene>
    <name evidence="8" type="ORF">KLO01_07200</name>
</gene>
<feature type="domain" description="Response regulatory" evidence="6">
    <location>
        <begin position="3"/>
        <end position="117"/>
    </location>
</feature>
<dbReference type="AlphaFoldDB" id="A0A512SXH7"/>
<dbReference type="InterPro" id="IPR011006">
    <property type="entry name" value="CheY-like_superfamily"/>
</dbReference>
<dbReference type="SUPFAM" id="SSF52172">
    <property type="entry name" value="CheY-like"/>
    <property type="match status" value="1"/>
</dbReference>
<reference evidence="8 9" key="1">
    <citation type="submission" date="2019-07" db="EMBL/GenBank/DDBJ databases">
        <title>Whole genome shotgun sequence of Knoellia locipacati NBRC 109775.</title>
        <authorList>
            <person name="Hosoyama A."/>
            <person name="Uohara A."/>
            <person name="Ohji S."/>
            <person name="Ichikawa N."/>
        </authorList>
    </citation>
    <scope>NUCLEOTIDE SEQUENCE [LARGE SCALE GENOMIC DNA]</scope>
    <source>
        <strain evidence="8 9">NBRC 109775</strain>
    </source>
</reference>
<dbReference type="Gene3D" id="3.40.50.2300">
    <property type="match status" value="1"/>
</dbReference>
<dbReference type="Proteomes" id="UP000321793">
    <property type="component" value="Unassembled WGS sequence"/>
</dbReference>
<feature type="domain" description="OmpR/PhoB-type" evidence="7">
    <location>
        <begin position="135"/>
        <end position="233"/>
    </location>
</feature>
<evidence type="ECO:0000313" key="8">
    <source>
        <dbReference type="EMBL" id="GEQ12673.1"/>
    </source>
</evidence>
<dbReference type="RefSeq" id="WP_147062165.1">
    <property type="nucleotide sequence ID" value="NZ_BAABDN010000001.1"/>
</dbReference>
<evidence type="ECO:0000313" key="9">
    <source>
        <dbReference type="Proteomes" id="UP000321793"/>
    </source>
</evidence>
<name>A0A512SXH7_9MICO</name>
<dbReference type="EMBL" id="BKBA01000003">
    <property type="protein sequence ID" value="GEQ12673.1"/>
    <property type="molecule type" value="Genomic_DNA"/>
</dbReference>
<dbReference type="Gene3D" id="6.10.250.690">
    <property type="match status" value="1"/>
</dbReference>
<feature type="modified residue" description="4-aspartylphosphate" evidence="4">
    <location>
        <position position="52"/>
    </location>
</feature>
<dbReference type="GO" id="GO:0006355">
    <property type="term" value="P:regulation of DNA-templated transcription"/>
    <property type="evidence" value="ECO:0007669"/>
    <property type="project" value="InterPro"/>
</dbReference>
<dbReference type="GO" id="GO:0032993">
    <property type="term" value="C:protein-DNA complex"/>
    <property type="evidence" value="ECO:0007669"/>
    <property type="project" value="TreeGrafter"/>
</dbReference>
<dbReference type="InterPro" id="IPR036388">
    <property type="entry name" value="WH-like_DNA-bd_sf"/>
</dbReference>
<keyword evidence="1 4" id="KW-0597">Phosphoprotein</keyword>
<feature type="DNA-binding region" description="OmpR/PhoB-type" evidence="5">
    <location>
        <begin position="135"/>
        <end position="233"/>
    </location>
</feature>
<protein>
    <submittedName>
        <fullName evidence="8">DNA-binding response regulator</fullName>
    </submittedName>
</protein>
<dbReference type="InterPro" id="IPR001867">
    <property type="entry name" value="OmpR/PhoB-type_DNA-bd"/>
</dbReference>
<dbReference type="InterPro" id="IPR039420">
    <property type="entry name" value="WalR-like"/>
</dbReference>
<evidence type="ECO:0000256" key="3">
    <source>
        <dbReference type="ARBA" id="ARBA00023125"/>
    </source>
</evidence>
<dbReference type="SMART" id="SM00448">
    <property type="entry name" value="REC"/>
    <property type="match status" value="1"/>
</dbReference>
<accession>A0A512SXH7</accession>
<evidence type="ECO:0000256" key="1">
    <source>
        <dbReference type="ARBA" id="ARBA00022553"/>
    </source>
</evidence>